<keyword evidence="5" id="KW-0820">tRNA-binding</keyword>
<dbReference type="InterPro" id="IPR022803">
    <property type="entry name" value="Ribosomal_uL5_dom_sf"/>
</dbReference>
<dbReference type="GO" id="GO:0000049">
    <property type="term" value="F:tRNA binding"/>
    <property type="evidence" value="ECO:0007669"/>
    <property type="project" value="UniProtKB-UniRule"/>
</dbReference>
<sequence length="181" mass="20421">MKSELYKQYKDEVVPVLKEKFGYQNVMQVPRIEKVVLNVGYGRHTKDSAYIENVGNTLRVITGQAPVHNKAKKSISNFKVREGSPVGVSVTLRGEKMYDFLQKLVSITFPRVRDFRGIDPNSFDKQGNYAVGFKENVAFPEISVGSLDKVHGLEVIIRTTAIKKEEGLELLKGLGFPFKQK</sequence>
<accession>A0A2M7V8N8</accession>
<dbReference type="GO" id="GO:0003735">
    <property type="term" value="F:structural constituent of ribosome"/>
    <property type="evidence" value="ECO:0007669"/>
    <property type="project" value="InterPro"/>
</dbReference>
<evidence type="ECO:0000256" key="4">
    <source>
        <dbReference type="ARBA" id="ARBA00035245"/>
    </source>
</evidence>
<evidence type="ECO:0000256" key="6">
    <source>
        <dbReference type="RuleBase" id="RU003930"/>
    </source>
</evidence>
<evidence type="ECO:0000256" key="2">
    <source>
        <dbReference type="ARBA" id="ARBA00022980"/>
    </source>
</evidence>
<dbReference type="InterPro" id="IPR031310">
    <property type="entry name" value="Ribosomal_uL5_N"/>
</dbReference>
<evidence type="ECO:0000313" key="10">
    <source>
        <dbReference type="Proteomes" id="UP000228568"/>
    </source>
</evidence>
<dbReference type="EMBL" id="PFPK01000019">
    <property type="protein sequence ID" value="PIZ95155.1"/>
    <property type="molecule type" value="Genomic_DNA"/>
</dbReference>
<dbReference type="FunFam" id="3.30.1440.10:FF:000001">
    <property type="entry name" value="50S ribosomal protein L5"/>
    <property type="match status" value="1"/>
</dbReference>
<dbReference type="PANTHER" id="PTHR11994">
    <property type="entry name" value="60S RIBOSOMAL PROTEIN L11-RELATED"/>
    <property type="match status" value="1"/>
</dbReference>
<reference evidence="10" key="1">
    <citation type="submission" date="2017-09" db="EMBL/GenBank/DDBJ databases">
        <title>Depth-based differentiation of microbial function through sediment-hosted aquifers and enrichment of novel symbionts in the deep terrestrial subsurface.</title>
        <authorList>
            <person name="Probst A.J."/>
            <person name="Ladd B."/>
            <person name="Jarett J.K."/>
            <person name="Geller-Mcgrath D.E."/>
            <person name="Sieber C.M.K."/>
            <person name="Emerson J.B."/>
            <person name="Anantharaman K."/>
            <person name="Thomas B.C."/>
            <person name="Malmstrom R."/>
            <person name="Stieglmeier M."/>
            <person name="Klingl A."/>
            <person name="Woyke T."/>
            <person name="Ryan C.M."/>
            <person name="Banfield J.F."/>
        </authorList>
    </citation>
    <scope>NUCLEOTIDE SEQUENCE [LARGE SCALE GENOMIC DNA]</scope>
</reference>
<dbReference type="Pfam" id="PF00673">
    <property type="entry name" value="Ribosomal_L5_C"/>
    <property type="match status" value="1"/>
</dbReference>
<comment type="subunit">
    <text evidence="5">Part of the 50S ribosomal subunit; part of the 5S rRNA/L5/L18/L25 subcomplex. Contacts the 5S rRNA and the P site tRNA. Forms a bridge to the 30S subunit in the 70S ribosome.</text>
</comment>
<comment type="function">
    <text evidence="5">This is 1 of the proteins that bind and probably mediate the attachment of the 5S RNA into the large ribosomal subunit, where it forms part of the central protuberance. In the 70S ribosome it contacts protein S13 of the 30S subunit (bridge B1b), connecting the 2 subunits; this bridge is implicated in subunit movement. Contacts the P site tRNA; the 5S rRNA and some of its associated proteins might help stabilize positioning of ribosome-bound tRNAs.</text>
</comment>
<dbReference type="InterPro" id="IPR020930">
    <property type="entry name" value="Ribosomal_uL5_bac-type"/>
</dbReference>
<keyword evidence="5" id="KW-0694">RNA-binding</keyword>
<dbReference type="HAMAP" id="MF_01333_B">
    <property type="entry name" value="Ribosomal_uL5_B"/>
    <property type="match status" value="1"/>
</dbReference>
<dbReference type="AlphaFoldDB" id="A0A2M7V8N8"/>
<dbReference type="InterPro" id="IPR002132">
    <property type="entry name" value="Ribosomal_uL5"/>
</dbReference>
<dbReference type="PIRSF" id="PIRSF002161">
    <property type="entry name" value="Ribosomal_L5"/>
    <property type="match status" value="1"/>
</dbReference>
<dbReference type="InterPro" id="IPR031309">
    <property type="entry name" value="Ribosomal_uL5_C"/>
</dbReference>
<dbReference type="GO" id="GO:1990904">
    <property type="term" value="C:ribonucleoprotein complex"/>
    <property type="evidence" value="ECO:0007669"/>
    <property type="project" value="UniProtKB-KW"/>
</dbReference>
<evidence type="ECO:0000256" key="5">
    <source>
        <dbReference type="HAMAP-Rule" id="MF_01333"/>
    </source>
</evidence>
<dbReference type="GO" id="GO:0005840">
    <property type="term" value="C:ribosome"/>
    <property type="evidence" value="ECO:0007669"/>
    <property type="project" value="UniProtKB-KW"/>
</dbReference>
<protein>
    <recommendedName>
        <fullName evidence="4 5">Large ribosomal subunit protein uL5</fullName>
    </recommendedName>
</protein>
<dbReference type="Proteomes" id="UP000228568">
    <property type="component" value="Unassembled WGS sequence"/>
</dbReference>
<feature type="domain" description="Large ribosomal subunit protein uL5 C-terminal" evidence="8">
    <location>
        <begin position="85"/>
        <end position="178"/>
    </location>
</feature>
<dbReference type="Pfam" id="PF00281">
    <property type="entry name" value="Ribosomal_L5"/>
    <property type="match status" value="1"/>
</dbReference>
<dbReference type="GO" id="GO:0006412">
    <property type="term" value="P:translation"/>
    <property type="evidence" value="ECO:0007669"/>
    <property type="project" value="UniProtKB-UniRule"/>
</dbReference>
<keyword evidence="5" id="KW-0699">rRNA-binding</keyword>
<evidence type="ECO:0000256" key="3">
    <source>
        <dbReference type="ARBA" id="ARBA00023274"/>
    </source>
</evidence>
<evidence type="ECO:0000256" key="1">
    <source>
        <dbReference type="ARBA" id="ARBA00008553"/>
    </source>
</evidence>
<keyword evidence="3 5" id="KW-0687">Ribonucleoprotein</keyword>
<gene>
    <name evidence="5" type="primary">rplE</name>
    <name evidence="9" type="ORF">COX81_01675</name>
</gene>
<comment type="similarity">
    <text evidence="1 5 6">Belongs to the universal ribosomal protein uL5 family.</text>
</comment>
<dbReference type="GO" id="GO:0019843">
    <property type="term" value="F:rRNA binding"/>
    <property type="evidence" value="ECO:0007669"/>
    <property type="project" value="UniProtKB-UniRule"/>
</dbReference>
<evidence type="ECO:0000313" key="9">
    <source>
        <dbReference type="EMBL" id="PIZ95155.1"/>
    </source>
</evidence>
<evidence type="ECO:0000259" key="7">
    <source>
        <dbReference type="Pfam" id="PF00281"/>
    </source>
</evidence>
<feature type="domain" description="Large ribosomal subunit protein uL5 N-terminal" evidence="7">
    <location>
        <begin position="25"/>
        <end position="81"/>
    </location>
</feature>
<keyword evidence="2 5" id="KW-0689">Ribosomal protein</keyword>
<dbReference type="NCBIfam" id="NF000585">
    <property type="entry name" value="PRK00010.1"/>
    <property type="match status" value="1"/>
</dbReference>
<name>A0A2M7V8N8_9BACT</name>
<evidence type="ECO:0000259" key="8">
    <source>
        <dbReference type="Pfam" id="PF00673"/>
    </source>
</evidence>
<dbReference type="Gene3D" id="3.30.1440.10">
    <property type="match status" value="1"/>
</dbReference>
<proteinExistence type="inferred from homology"/>
<dbReference type="SUPFAM" id="SSF55282">
    <property type="entry name" value="RL5-like"/>
    <property type="match status" value="1"/>
</dbReference>
<comment type="caution">
    <text evidence="9">The sequence shown here is derived from an EMBL/GenBank/DDBJ whole genome shotgun (WGS) entry which is preliminary data.</text>
</comment>
<organism evidence="9 10">
    <name type="scientific">Candidatus Magasanikbacteria bacterium CG_4_10_14_0_2_um_filter_37_12</name>
    <dbReference type="NCBI Taxonomy" id="1974637"/>
    <lineage>
        <taxon>Bacteria</taxon>
        <taxon>Candidatus Magasanikiibacteriota</taxon>
    </lineage>
</organism>